<sequence length="96" mass="9852">MRVGIFAATSLLAISVLVPAAALSQGADTATPAERCRAEPGIDPQALAQKLEECNGVLKPPRAGDPDLVEPAPDVGKTPVIRPDELPPQQHGPNAG</sequence>
<feature type="region of interest" description="Disordered" evidence="1">
    <location>
        <begin position="57"/>
        <end position="96"/>
    </location>
</feature>
<organism evidence="3 4">
    <name type="scientific">Sinorhizobium kostiense</name>
    <dbReference type="NCBI Taxonomy" id="76747"/>
    <lineage>
        <taxon>Bacteria</taxon>
        <taxon>Pseudomonadati</taxon>
        <taxon>Pseudomonadota</taxon>
        <taxon>Alphaproteobacteria</taxon>
        <taxon>Hyphomicrobiales</taxon>
        <taxon>Rhizobiaceae</taxon>
        <taxon>Sinorhizobium/Ensifer group</taxon>
        <taxon>Sinorhizobium</taxon>
    </lineage>
</organism>
<accession>A0ABS4QVL1</accession>
<comment type="caution">
    <text evidence="3">The sequence shown here is derived from an EMBL/GenBank/DDBJ whole genome shotgun (WGS) entry which is preliminary data.</text>
</comment>
<protein>
    <submittedName>
        <fullName evidence="3">Uncharacterized protein</fullName>
    </submittedName>
</protein>
<dbReference type="Proteomes" id="UP000730739">
    <property type="component" value="Unassembled WGS sequence"/>
</dbReference>
<name>A0ABS4QVL1_9HYPH</name>
<keyword evidence="2" id="KW-0732">Signal</keyword>
<feature type="signal peptide" evidence="2">
    <location>
        <begin position="1"/>
        <end position="20"/>
    </location>
</feature>
<gene>
    <name evidence="3" type="ORF">J2Z31_001159</name>
</gene>
<feature type="chain" id="PRO_5047015660" evidence="2">
    <location>
        <begin position="21"/>
        <end position="96"/>
    </location>
</feature>
<evidence type="ECO:0000313" key="4">
    <source>
        <dbReference type="Proteomes" id="UP000730739"/>
    </source>
</evidence>
<proteinExistence type="predicted"/>
<reference evidence="3 4" key="1">
    <citation type="submission" date="2021-03" db="EMBL/GenBank/DDBJ databases">
        <title>Genomic Encyclopedia of Type Strains, Phase IV (KMG-IV): sequencing the most valuable type-strain genomes for metagenomic binning, comparative biology and taxonomic classification.</title>
        <authorList>
            <person name="Goeker M."/>
        </authorList>
    </citation>
    <scope>NUCLEOTIDE SEQUENCE [LARGE SCALE GENOMIC DNA]</scope>
    <source>
        <strain evidence="3 4">DSM 13372</strain>
    </source>
</reference>
<evidence type="ECO:0000313" key="3">
    <source>
        <dbReference type="EMBL" id="MBP2234669.1"/>
    </source>
</evidence>
<keyword evidence="4" id="KW-1185">Reference proteome</keyword>
<dbReference type="RefSeq" id="WP_209600880.1">
    <property type="nucleotide sequence ID" value="NZ_JAGILA010000001.1"/>
</dbReference>
<evidence type="ECO:0000256" key="1">
    <source>
        <dbReference type="SAM" id="MobiDB-lite"/>
    </source>
</evidence>
<dbReference type="EMBL" id="JAGILA010000001">
    <property type="protein sequence ID" value="MBP2234669.1"/>
    <property type="molecule type" value="Genomic_DNA"/>
</dbReference>
<evidence type="ECO:0000256" key="2">
    <source>
        <dbReference type="SAM" id="SignalP"/>
    </source>
</evidence>